<proteinExistence type="predicted"/>
<dbReference type="Pfam" id="PF13966">
    <property type="entry name" value="zf-RVT"/>
    <property type="match status" value="1"/>
</dbReference>
<evidence type="ECO:0000313" key="2">
    <source>
        <dbReference type="EMBL" id="VAI20626.1"/>
    </source>
</evidence>
<dbReference type="EMBL" id="LT934119">
    <property type="protein sequence ID" value="VAI20626.1"/>
    <property type="molecule type" value="Genomic_DNA"/>
</dbReference>
<accession>A0A9R0WQU5</accession>
<name>A0A9R0WQU5_TRITD</name>
<keyword evidence="3" id="KW-1185">Reference proteome</keyword>
<evidence type="ECO:0000259" key="1">
    <source>
        <dbReference type="Pfam" id="PF13966"/>
    </source>
</evidence>
<feature type="domain" description="Reverse transcriptase zinc-binding" evidence="1">
    <location>
        <begin position="2"/>
        <end position="64"/>
    </location>
</feature>
<organism evidence="2 3">
    <name type="scientific">Triticum turgidum subsp. durum</name>
    <name type="common">Durum wheat</name>
    <name type="synonym">Triticum durum</name>
    <dbReference type="NCBI Taxonomy" id="4567"/>
    <lineage>
        <taxon>Eukaryota</taxon>
        <taxon>Viridiplantae</taxon>
        <taxon>Streptophyta</taxon>
        <taxon>Embryophyta</taxon>
        <taxon>Tracheophyta</taxon>
        <taxon>Spermatophyta</taxon>
        <taxon>Magnoliopsida</taxon>
        <taxon>Liliopsida</taxon>
        <taxon>Poales</taxon>
        <taxon>Poaceae</taxon>
        <taxon>BOP clade</taxon>
        <taxon>Pooideae</taxon>
        <taxon>Triticodae</taxon>
        <taxon>Triticeae</taxon>
        <taxon>Triticinae</taxon>
        <taxon>Triticum</taxon>
    </lineage>
</organism>
<protein>
    <recommendedName>
        <fullName evidence="1">Reverse transcriptase zinc-binding domain-containing protein</fullName>
    </recommendedName>
</protein>
<dbReference type="OMA" id="QIWHEIL"/>
<dbReference type="Gramene" id="TRITD5Av1G187420.1">
    <property type="protein sequence ID" value="TRITD5Av1G187420.1"/>
    <property type="gene ID" value="TRITD5Av1G187420"/>
</dbReference>
<gene>
    <name evidence="2" type="ORF">TRITD_5Av1G187420</name>
</gene>
<sequence>MMIWKANVPQRIQIFLWLLVRNKLLTRDNLLKRQHVADTTCLFCNEAESVNHLLFYCVVARELWREIFSPIGSNIELNSHGLLDWWARNDNKTADIMLHATALWTL</sequence>
<dbReference type="AlphaFoldDB" id="A0A9R0WQU5"/>
<dbReference type="InterPro" id="IPR026960">
    <property type="entry name" value="RVT-Znf"/>
</dbReference>
<dbReference type="Proteomes" id="UP000324705">
    <property type="component" value="Chromosome 5A"/>
</dbReference>
<reference evidence="2 3" key="1">
    <citation type="submission" date="2017-09" db="EMBL/GenBank/DDBJ databases">
        <authorList>
            <consortium name="International Durum Wheat Genome Sequencing Consortium (IDWGSC)"/>
            <person name="Milanesi L."/>
        </authorList>
    </citation>
    <scope>NUCLEOTIDE SEQUENCE [LARGE SCALE GENOMIC DNA]</scope>
    <source>
        <strain evidence="3">cv. Svevo</strain>
    </source>
</reference>
<evidence type="ECO:0000313" key="3">
    <source>
        <dbReference type="Proteomes" id="UP000324705"/>
    </source>
</evidence>